<protein>
    <submittedName>
        <fullName evidence="1">Unnamed protein product</fullName>
    </submittedName>
</protein>
<keyword evidence="2" id="KW-1185">Reference proteome</keyword>
<dbReference type="EMBL" id="BSXS01014953">
    <property type="protein sequence ID" value="GMF06215.1"/>
    <property type="molecule type" value="Genomic_DNA"/>
</dbReference>
<gene>
    <name evidence="1" type="ORF">Amon02_001260700</name>
</gene>
<dbReference type="Proteomes" id="UP001165064">
    <property type="component" value="Unassembled WGS sequence"/>
</dbReference>
<evidence type="ECO:0000313" key="1">
    <source>
        <dbReference type="EMBL" id="GMF06215.1"/>
    </source>
</evidence>
<organism evidence="1 2">
    <name type="scientific">Ambrosiozyma monospora</name>
    <name type="common">Yeast</name>
    <name type="synonym">Endomycopsis monosporus</name>
    <dbReference type="NCBI Taxonomy" id="43982"/>
    <lineage>
        <taxon>Eukaryota</taxon>
        <taxon>Fungi</taxon>
        <taxon>Dikarya</taxon>
        <taxon>Ascomycota</taxon>
        <taxon>Saccharomycotina</taxon>
        <taxon>Pichiomycetes</taxon>
        <taxon>Pichiales</taxon>
        <taxon>Pichiaceae</taxon>
        <taxon>Ambrosiozyma</taxon>
    </lineage>
</organism>
<proteinExistence type="predicted"/>
<sequence>MLVFTIGSFYKTQKYYVGFCGYSMPNPHITQLKTRFPDNFQPTLDTIETWVTPSCVPCPDNGQCGPYSELKCDQDYLITRPWYDLTFGLISSWSVCSLDTIRIWKVEQITKKILTLLAYRNANLDCGLCEDDYLVGLYENELIDIVVRKLKLAADFQSGEFHKLWQKVLPILKAREDLVFLEDDVDEGNQGENGFFVRSLSLSKVSLKCKVKKLFADFVKRFKCWLLSR</sequence>
<evidence type="ECO:0000313" key="2">
    <source>
        <dbReference type="Proteomes" id="UP001165064"/>
    </source>
</evidence>
<comment type="caution">
    <text evidence="1">The sequence shown here is derived from an EMBL/GenBank/DDBJ whole genome shotgun (WGS) entry which is preliminary data.</text>
</comment>
<accession>A0ACB5UAN1</accession>
<name>A0ACB5UAN1_AMBMO</name>
<reference evidence="1" key="1">
    <citation type="submission" date="2023-04" db="EMBL/GenBank/DDBJ databases">
        <title>Ambrosiozyma monospora NBRC 10751.</title>
        <authorList>
            <person name="Ichikawa N."/>
            <person name="Sato H."/>
            <person name="Tonouchi N."/>
        </authorList>
    </citation>
    <scope>NUCLEOTIDE SEQUENCE</scope>
    <source>
        <strain evidence="1">NBRC 10751</strain>
    </source>
</reference>